<evidence type="ECO:0000256" key="6">
    <source>
        <dbReference type="ARBA" id="ARBA00022793"/>
    </source>
</evidence>
<organism evidence="9 10">
    <name type="scientific">Diplocarpon rosae</name>
    <dbReference type="NCBI Taxonomy" id="946125"/>
    <lineage>
        <taxon>Eukaryota</taxon>
        <taxon>Fungi</taxon>
        <taxon>Dikarya</taxon>
        <taxon>Ascomycota</taxon>
        <taxon>Pezizomycotina</taxon>
        <taxon>Leotiomycetes</taxon>
        <taxon>Helotiales</taxon>
        <taxon>Drepanopezizaceae</taxon>
        <taxon>Diplocarpon</taxon>
    </lineage>
</organism>
<evidence type="ECO:0000256" key="1">
    <source>
        <dbReference type="ARBA" id="ARBA00001784"/>
    </source>
</evidence>
<evidence type="ECO:0000313" key="9">
    <source>
        <dbReference type="EMBL" id="KAK2629160.1"/>
    </source>
</evidence>
<comment type="pathway">
    <text evidence="2">Polyol metabolism; (R,R)-butane-2,3-diol biosynthesis; (R,R)-butane-2,3-diol from pyruvate: step 2/3.</text>
</comment>
<dbReference type="EMBL" id="JAUBYV010000002">
    <property type="protein sequence ID" value="KAK2629160.1"/>
    <property type="molecule type" value="Genomic_DNA"/>
</dbReference>
<dbReference type="GO" id="GO:0045151">
    <property type="term" value="P:acetoin biosynthetic process"/>
    <property type="evidence" value="ECO:0007669"/>
    <property type="project" value="UniProtKB-KW"/>
</dbReference>
<comment type="catalytic activity">
    <reaction evidence="1">
        <text>(2S)-2-acetolactate + H(+) = (R)-acetoin + CO2</text>
        <dbReference type="Rhea" id="RHEA:21580"/>
        <dbReference type="ChEBI" id="CHEBI:15378"/>
        <dbReference type="ChEBI" id="CHEBI:15686"/>
        <dbReference type="ChEBI" id="CHEBI:16526"/>
        <dbReference type="ChEBI" id="CHEBI:58476"/>
        <dbReference type="EC" id="4.1.1.5"/>
    </reaction>
</comment>
<evidence type="ECO:0000256" key="3">
    <source>
        <dbReference type="ARBA" id="ARBA00007106"/>
    </source>
</evidence>
<evidence type="ECO:0000256" key="7">
    <source>
        <dbReference type="ARBA" id="ARBA00023061"/>
    </source>
</evidence>
<proteinExistence type="inferred from homology"/>
<name>A0AAD9WF84_9HELO</name>
<dbReference type="Gene3D" id="3.30.1330.80">
    <property type="entry name" value="Hypothetical protein, similar to alpha- acetolactate decarboxylase, domain 2"/>
    <property type="match status" value="2"/>
</dbReference>
<protein>
    <recommendedName>
        <fullName evidence="5">Alpha-acetolactate decarboxylase</fullName>
        <ecNumber evidence="4">4.1.1.5</ecNumber>
    </recommendedName>
</protein>
<dbReference type="SUPFAM" id="SSF117856">
    <property type="entry name" value="AF0104/ALDC/Ptd012-like"/>
    <property type="match status" value="1"/>
</dbReference>
<reference evidence="9" key="1">
    <citation type="submission" date="2023-06" db="EMBL/GenBank/DDBJ databases">
        <title>Draft genome of Marssonina rosae.</title>
        <authorList>
            <person name="Cheng Q."/>
        </authorList>
    </citation>
    <scope>NUCLEOTIDE SEQUENCE</scope>
    <source>
        <strain evidence="9">R4</strain>
    </source>
</reference>
<evidence type="ECO:0000256" key="4">
    <source>
        <dbReference type="ARBA" id="ARBA00013204"/>
    </source>
</evidence>
<comment type="caution">
    <text evidence="9">The sequence shown here is derived from an EMBL/GenBank/DDBJ whole genome shotgun (WGS) entry which is preliminary data.</text>
</comment>
<dbReference type="Pfam" id="PF03306">
    <property type="entry name" value="AAL_decarboxy"/>
    <property type="match status" value="1"/>
</dbReference>
<keyword evidence="7" id="KW-0005">Acetoin biosynthesis</keyword>
<dbReference type="Proteomes" id="UP001285354">
    <property type="component" value="Unassembled WGS sequence"/>
</dbReference>
<sequence>MAPNDIYQFSLISALMSGLTSSTSSTSISSLLTHGTFGVGTFESMDGEMIVLDSTAYQFHGDGSTNVASPSQLVPFAMVSDFQPQKCQSISLPSKQAMLDTIDDAFPHAQNAFVLFRLQGSFRHVKIRAIHPQAYAGQRLAELAEGQMVREFADVAGTVVGLRSPRWSEGISVVGVHAHFIDDGRAMGGHVLEIEGAGEVRFEGSVGGKLELELPESREFGERELDLDRAGIRKAEG</sequence>
<keyword evidence="6" id="KW-0210">Decarboxylase</keyword>
<dbReference type="PANTHER" id="PTHR35524:SF1">
    <property type="entry name" value="ALPHA-ACETOLACTATE DECARBOXYLASE"/>
    <property type="match status" value="1"/>
</dbReference>
<dbReference type="AlphaFoldDB" id="A0AAD9WF84"/>
<accession>A0AAD9WF84</accession>
<dbReference type="InterPro" id="IPR005128">
    <property type="entry name" value="Acetolactate_a_deCO2ase"/>
</dbReference>
<dbReference type="PIRSF" id="PIRSF001332">
    <property type="entry name" value="Acetolac_decarb"/>
    <property type="match status" value="1"/>
</dbReference>
<keyword evidence="10" id="KW-1185">Reference proteome</keyword>
<evidence type="ECO:0000256" key="8">
    <source>
        <dbReference type="ARBA" id="ARBA00023239"/>
    </source>
</evidence>
<dbReference type="GO" id="GO:0047605">
    <property type="term" value="F:acetolactate decarboxylase activity"/>
    <property type="evidence" value="ECO:0007669"/>
    <property type="project" value="UniProtKB-EC"/>
</dbReference>
<comment type="similarity">
    <text evidence="3">Belongs to the alpha-acetolactate decarboxylase family.</text>
</comment>
<evidence type="ECO:0000256" key="5">
    <source>
        <dbReference type="ARBA" id="ARBA00020164"/>
    </source>
</evidence>
<dbReference type="CDD" id="cd17299">
    <property type="entry name" value="acetolactate_decarboxylase"/>
    <property type="match status" value="1"/>
</dbReference>
<dbReference type="EC" id="4.1.1.5" evidence="4"/>
<gene>
    <name evidence="9" type="ORF">QTJ16_002263</name>
</gene>
<dbReference type="PANTHER" id="PTHR35524">
    <property type="entry name" value="ALPHA-ACETOLACTATE DECARBOXYLASE"/>
    <property type="match status" value="1"/>
</dbReference>
<evidence type="ECO:0000313" key="10">
    <source>
        <dbReference type="Proteomes" id="UP001285354"/>
    </source>
</evidence>
<evidence type="ECO:0000256" key="2">
    <source>
        <dbReference type="ARBA" id="ARBA00005170"/>
    </source>
</evidence>
<keyword evidence="8" id="KW-0456">Lyase</keyword>